<comment type="function">
    <text evidence="7">Catalyzes the transfer of the enolpyruvyl moiety of phosphoenolpyruvate (PEP) to the 5-hydroxyl of shikimate-3-phosphate (S3P) to produce enolpyruvyl shikimate-3-phosphate and inorganic phosphate.</text>
</comment>
<proteinExistence type="inferred from homology"/>
<dbReference type="SUPFAM" id="SSF55205">
    <property type="entry name" value="EPT/RTPC-like"/>
    <property type="match status" value="1"/>
</dbReference>
<feature type="active site" description="Proton acceptor" evidence="7">
    <location>
        <position position="312"/>
    </location>
</feature>
<feature type="binding site" evidence="7">
    <location>
        <position position="339"/>
    </location>
    <ligand>
        <name>3-phosphoshikimate</name>
        <dbReference type="ChEBI" id="CHEBI:145989"/>
    </ligand>
</feature>
<dbReference type="AlphaFoldDB" id="A0A097ERJ9"/>
<evidence type="ECO:0000256" key="4">
    <source>
        <dbReference type="ARBA" id="ARBA00022679"/>
    </source>
</evidence>
<feature type="binding site" evidence="7">
    <location>
        <position position="27"/>
    </location>
    <ligand>
        <name>3-phosphoshikimate</name>
        <dbReference type="ChEBI" id="CHEBI:145989"/>
    </ligand>
</feature>
<dbReference type="eggNOG" id="COG0128">
    <property type="taxonomic scope" value="Bacteria"/>
</dbReference>
<dbReference type="STRING" id="1547445.LO80_09585"/>
<dbReference type="CDD" id="cd01556">
    <property type="entry name" value="EPSP_synthase"/>
    <property type="match status" value="1"/>
</dbReference>
<dbReference type="UniPathway" id="UPA00053">
    <property type="reaction ID" value="UER00089"/>
</dbReference>
<evidence type="ECO:0000256" key="5">
    <source>
        <dbReference type="ARBA" id="ARBA00023141"/>
    </source>
</evidence>
<feature type="binding site" evidence="7">
    <location>
        <position position="386"/>
    </location>
    <ligand>
        <name>phosphoenolpyruvate</name>
        <dbReference type="ChEBI" id="CHEBI:58702"/>
    </ligand>
</feature>
<keyword evidence="5 7" id="KW-0057">Aromatic amino acid biosynthesis</keyword>
<feature type="binding site" evidence="7">
    <location>
        <position position="171"/>
    </location>
    <ligand>
        <name>3-phosphoshikimate</name>
        <dbReference type="ChEBI" id="CHEBI:145989"/>
    </ligand>
</feature>
<dbReference type="EMBL" id="CP009574">
    <property type="protein sequence ID" value="AIT10195.1"/>
    <property type="molecule type" value="Genomic_DNA"/>
</dbReference>
<dbReference type="InterPro" id="IPR013792">
    <property type="entry name" value="RNA3'P_cycl/enolpyr_Trfase_a/b"/>
</dbReference>
<dbReference type="InterPro" id="IPR036968">
    <property type="entry name" value="Enolpyruvate_Tfrase_sf"/>
</dbReference>
<dbReference type="OrthoDB" id="9809920at2"/>
<dbReference type="PIRSF" id="PIRSF000505">
    <property type="entry name" value="EPSPS"/>
    <property type="match status" value="1"/>
</dbReference>
<feature type="binding site" evidence="7">
    <location>
        <position position="124"/>
    </location>
    <ligand>
        <name>phosphoenolpyruvate</name>
        <dbReference type="ChEBI" id="CHEBI:58702"/>
    </ligand>
</feature>
<comment type="catalytic activity">
    <reaction evidence="6">
        <text>3-phosphoshikimate + phosphoenolpyruvate = 5-O-(1-carboxyvinyl)-3-phosphoshikimate + phosphate</text>
        <dbReference type="Rhea" id="RHEA:21256"/>
        <dbReference type="ChEBI" id="CHEBI:43474"/>
        <dbReference type="ChEBI" id="CHEBI:57701"/>
        <dbReference type="ChEBI" id="CHEBI:58702"/>
        <dbReference type="ChEBI" id="CHEBI:145989"/>
        <dbReference type="EC" id="2.5.1.19"/>
    </reaction>
    <physiologicalReaction direction="left-to-right" evidence="6">
        <dbReference type="Rhea" id="RHEA:21257"/>
    </physiologicalReaction>
</comment>
<reference evidence="9 10" key="1">
    <citation type="submission" date="2014-10" db="EMBL/GenBank/DDBJ databases">
        <title>Whole genome sequence of Francisella endociliophora strain FSC1006, isolated from a laboratory culture of the marine ciliate Euplotes raikovi.</title>
        <authorList>
            <person name="Granberg M."/>
            <person name="Backman S."/>
            <person name="Lundmark E."/>
            <person name="Nilsson E."/>
            <person name="Karlsson E."/>
            <person name="Thelaus J."/>
            <person name="Ohrman C."/>
            <person name="Larkeryd A."/>
            <person name="Stenberg P."/>
        </authorList>
    </citation>
    <scope>NUCLEOTIDE SEQUENCE [LARGE SCALE GENOMIC DNA]</scope>
    <source>
        <strain evidence="9 10">FSC1006</strain>
    </source>
</reference>
<dbReference type="PANTHER" id="PTHR21090">
    <property type="entry name" value="AROM/DEHYDROQUINATE SYNTHASE"/>
    <property type="match status" value="1"/>
</dbReference>
<feature type="binding site" evidence="7">
    <location>
        <position position="95"/>
    </location>
    <ligand>
        <name>phosphoenolpyruvate</name>
        <dbReference type="ChEBI" id="CHEBI:58702"/>
    </ligand>
</feature>
<dbReference type="EC" id="2.5.1.19" evidence="7"/>
<comment type="caution">
    <text evidence="7">Lacks conserved residue(s) required for the propagation of feature annotation.</text>
</comment>
<feature type="binding site" evidence="7">
    <location>
        <position position="343"/>
    </location>
    <ligand>
        <name>phosphoenolpyruvate</name>
        <dbReference type="ChEBI" id="CHEBI:58702"/>
    </ligand>
</feature>
<feature type="binding site" evidence="7">
    <location>
        <position position="22"/>
    </location>
    <ligand>
        <name>phosphoenolpyruvate</name>
        <dbReference type="ChEBI" id="CHEBI:58702"/>
    </ligand>
</feature>
<dbReference type="GO" id="GO:0008652">
    <property type="term" value="P:amino acid biosynthetic process"/>
    <property type="evidence" value="ECO:0007669"/>
    <property type="project" value="UniProtKB-KW"/>
</dbReference>
<comment type="pathway">
    <text evidence="1 7">Metabolic intermediate biosynthesis; chorismate biosynthesis; chorismate from D-erythrose 4-phosphate and phosphoenolpyruvate: step 6/7.</text>
</comment>
<feature type="binding site" evidence="7">
    <location>
        <position position="23"/>
    </location>
    <ligand>
        <name>3-phosphoshikimate</name>
        <dbReference type="ChEBI" id="CHEBI:145989"/>
    </ligand>
</feature>
<comment type="subunit">
    <text evidence="7">Monomer.</text>
</comment>
<organism evidence="9 10">
    <name type="scientific">Candidatus Francisella endociliophora</name>
    <dbReference type="NCBI Taxonomy" id="653937"/>
    <lineage>
        <taxon>Bacteria</taxon>
        <taxon>Pseudomonadati</taxon>
        <taxon>Pseudomonadota</taxon>
        <taxon>Gammaproteobacteria</taxon>
        <taxon>Thiotrichales</taxon>
        <taxon>Francisellaceae</taxon>
        <taxon>Francisella</taxon>
    </lineage>
</organism>
<dbReference type="Proteomes" id="UP000029672">
    <property type="component" value="Chromosome"/>
</dbReference>
<dbReference type="Pfam" id="PF00275">
    <property type="entry name" value="EPSP_synthase"/>
    <property type="match status" value="1"/>
</dbReference>
<keyword evidence="4 7" id="KW-0808">Transferase</keyword>
<dbReference type="GO" id="GO:0009073">
    <property type="term" value="P:aromatic amino acid family biosynthetic process"/>
    <property type="evidence" value="ECO:0007669"/>
    <property type="project" value="UniProtKB-KW"/>
</dbReference>
<feature type="binding site" evidence="7">
    <location>
        <position position="172"/>
    </location>
    <ligand>
        <name>3-phosphoshikimate</name>
        <dbReference type="ChEBI" id="CHEBI:145989"/>
    </ligand>
</feature>
<keyword evidence="7" id="KW-0963">Cytoplasm</keyword>
<sequence>MKDFIPKIKSKITQQVYLDGSKSIANRSLIIAAMAEGQTSFENLPNSADVLACVAALKELGCDIEHNQNKKTLVIGGCAGNFANSKAKIFCNESGTLTRFIIPMLAVQATGKYYVYAKQRMMDRPLADQLKPLENLGMEASYHEKNYAMPLTIHADSLYGGSIEVDGKKSSQFASGLLMAAPFMQNGLKLNSITDHKQPYLDMTTKVMAEFGVDVDIDKNIYTTKKSEYISPKNYIVEPDVSTASYFWAFAAITGSTIKVMNVTKNSKQGDIKLLEVLEKIGCQVEYFNDGIQVTGSSELQGIEVNMRNFSDTFMTLAAIACFAKGDTYISGLTHTRGQESDRVSAMAEGLTKLGIYVETTEDSIMISPSRSKFRPAEVDSHNDHRIAMSLALLGLKHDGVVVTNAEAVSKTCPDYFDRMRGLVNNK</sequence>
<feature type="binding site" evidence="7">
    <location>
        <position position="312"/>
    </location>
    <ligand>
        <name>3-phosphoshikimate</name>
        <dbReference type="ChEBI" id="CHEBI:145989"/>
    </ligand>
</feature>
<evidence type="ECO:0000256" key="7">
    <source>
        <dbReference type="HAMAP-Rule" id="MF_00210"/>
    </source>
</evidence>
<evidence type="ECO:0000313" key="9">
    <source>
        <dbReference type="EMBL" id="AIT10195.1"/>
    </source>
</evidence>
<accession>A0A097ERJ9</accession>
<evidence type="ECO:0000256" key="1">
    <source>
        <dbReference type="ARBA" id="ARBA00004811"/>
    </source>
</evidence>
<dbReference type="KEGG" id="frf:LO80_09585"/>
<evidence type="ECO:0000259" key="8">
    <source>
        <dbReference type="Pfam" id="PF00275"/>
    </source>
</evidence>
<comment type="similarity">
    <text evidence="2 7">Belongs to the EPSP synthase family.</text>
</comment>
<dbReference type="HOGENOM" id="CLU_024321_0_0_6"/>
<feature type="binding site" evidence="7">
    <location>
        <position position="411"/>
    </location>
    <ligand>
        <name>phosphoenolpyruvate</name>
        <dbReference type="ChEBI" id="CHEBI:58702"/>
    </ligand>
</feature>
<evidence type="ECO:0000313" key="10">
    <source>
        <dbReference type="Proteomes" id="UP000029672"/>
    </source>
</evidence>
<keyword evidence="3 7" id="KW-0028">Amino-acid biosynthesis</keyword>
<dbReference type="HAMAP" id="MF_00210">
    <property type="entry name" value="EPSP_synth"/>
    <property type="match status" value="1"/>
</dbReference>
<dbReference type="GO" id="GO:0003866">
    <property type="term" value="F:3-phosphoshikimate 1-carboxyvinyltransferase activity"/>
    <property type="evidence" value="ECO:0007669"/>
    <property type="project" value="UniProtKB-UniRule"/>
</dbReference>
<feature type="domain" description="Enolpyruvate transferase" evidence="8">
    <location>
        <begin position="8"/>
        <end position="420"/>
    </location>
</feature>
<name>A0A097ERJ9_9GAMM</name>
<comment type="subcellular location">
    <subcellularLocation>
        <location evidence="7">Cytoplasm</location>
    </subcellularLocation>
</comment>
<protein>
    <recommendedName>
        <fullName evidence="7">3-phosphoshikimate 1-carboxyvinyltransferase</fullName>
        <ecNumber evidence="7">2.5.1.19</ecNumber>
    </recommendedName>
    <alternativeName>
        <fullName evidence="7">5-enolpyruvylshikimate-3-phosphate synthase</fullName>
        <shortName evidence="7">EPSP synthase</shortName>
        <shortName evidence="7">EPSPS</shortName>
    </alternativeName>
</protein>
<feature type="binding site" evidence="7">
    <location>
        <position position="22"/>
    </location>
    <ligand>
        <name>3-phosphoshikimate</name>
        <dbReference type="ChEBI" id="CHEBI:145989"/>
    </ligand>
</feature>
<dbReference type="GO" id="GO:0005737">
    <property type="term" value="C:cytoplasm"/>
    <property type="evidence" value="ECO:0007669"/>
    <property type="project" value="UniProtKB-SubCell"/>
</dbReference>
<feature type="binding site" evidence="7">
    <location>
        <position position="172"/>
    </location>
    <ligand>
        <name>phosphoenolpyruvate</name>
        <dbReference type="ChEBI" id="CHEBI:58702"/>
    </ligand>
</feature>
<dbReference type="NCBIfam" id="TIGR01356">
    <property type="entry name" value="aroA"/>
    <property type="match status" value="1"/>
</dbReference>
<dbReference type="PANTHER" id="PTHR21090:SF5">
    <property type="entry name" value="PENTAFUNCTIONAL AROM POLYPEPTIDE"/>
    <property type="match status" value="1"/>
</dbReference>
<evidence type="ECO:0000256" key="6">
    <source>
        <dbReference type="ARBA" id="ARBA00044633"/>
    </source>
</evidence>
<gene>
    <name evidence="7" type="primary">aroA</name>
    <name evidence="9" type="ORF">LO80_09585</name>
</gene>
<dbReference type="RefSeq" id="WP_040010569.1">
    <property type="nucleotide sequence ID" value="NZ_CP009574.1"/>
</dbReference>
<dbReference type="Gene3D" id="3.65.10.10">
    <property type="entry name" value="Enolpyruvate transferase domain"/>
    <property type="match status" value="2"/>
</dbReference>
<evidence type="ECO:0000256" key="2">
    <source>
        <dbReference type="ARBA" id="ARBA00009948"/>
    </source>
</evidence>
<keyword evidence="10" id="KW-1185">Reference proteome</keyword>
<feature type="binding site" evidence="7">
    <location>
        <position position="170"/>
    </location>
    <ligand>
        <name>3-phosphoshikimate</name>
        <dbReference type="ChEBI" id="CHEBI:145989"/>
    </ligand>
</feature>
<evidence type="ECO:0000256" key="3">
    <source>
        <dbReference type="ARBA" id="ARBA00022605"/>
    </source>
</evidence>
<dbReference type="InterPro" id="IPR006264">
    <property type="entry name" value="EPSP_synthase"/>
</dbReference>
<dbReference type="InterPro" id="IPR001986">
    <property type="entry name" value="Enolpyruvate_Tfrase_dom"/>
</dbReference>
<dbReference type="GO" id="GO:0009423">
    <property type="term" value="P:chorismate biosynthetic process"/>
    <property type="evidence" value="ECO:0007669"/>
    <property type="project" value="UniProtKB-UniRule"/>
</dbReference>